<name>A0A859FG77_9BACI</name>
<protein>
    <submittedName>
        <fullName evidence="1">Uncharacterized protein</fullName>
    </submittedName>
</protein>
<reference evidence="2" key="1">
    <citation type="submission" date="2019-07" db="EMBL/GenBank/DDBJ databases">
        <title>Bacillus alkalisoli sp. nov. isolated from saline soil.</title>
        <authorList>
            <person name="Sun J.-Q."/>
            <person name="Xu L."/>
        </authorList>
    </citation>
    <scope>NUCLEOTIDE SEQUENCE [LARGE SCALE GENOMIC DNA]</scope>
    <source>
        <strain evidence="2">M4U3P1</strain>
    </source>
</reference>
<dbReference type="KEGG" id="psua:FLK61_36210"/>
<proteinExistence type="predicted"/>
<accession>A0A859FG77</accession>
<dbReference type="Proteomes" id="UP000318138">
    <property type="component" value="Chromosome"/>
</dbReference>
<dbReference type="EMBL" id="CP041372">
    <property type="protein sequence ID" value="QKS72107.1"/>
    <property type="molecule type" value="Genomic_DNA"/>
</dbReference>
<evidence type="ECO:0000313" key="2">
    <source>
        <dbReference type="Proteomes" id="UP000318138"/>
    </source>
</evidence>
<dbReference type="AlphaFoldDB" id="A0A859FG77"/>
<dbReference type="RefSeq" id="WP_176010091.1">
    <property type="nucleotide sequence ID" value="NZ_CP041372.2"/>
</dbReference>
<sequence length="93" mass="10961">MTERDTLHLSIRRVFDWRGSTGIEIQPQQTDLLVYAGTIREALADLEQLMDERQQDAFIRAYKQYHIEPPMSVEEKWHIDESLQTWVAENKGS</sequence>
<gene>
    <name evidence="1" type="ORF">FLK61_36210</name>
</gene>
<organism evidence="1 2">
    <name type="scientific">Paenalkalicoccus suaedae</name>
    <dbReference type="NCBI Taxonomy" id="2592382"/>
    <lineage>
        <taxon>Bacteria</taxon>
        <taxon>Bacillati</taxon>
        <taxon>Bacillota</taxon>
        <taxon>Bacilli</taxon>
        <taxon>Bacillales</taxon>
        <taxon>Bacillaceae</taxon>
        <taxon>Paenalkalicoccus</taxon>
    </lineage>
</organism>
<evidence type="ECO:0000313" key="1">
    <source>
        <dbReference type="EMBL" id="QKS72107.1"/>
    </source>
</evidence>
<keyword evidence="2" id="KW-1185">Reference proteome</keyword>